<dbReference type="Proteomes" id="UP000000647">
    <property type="component" value="Chromosome"/>
</dbReference>
<comment type="function">
    <text evidence="1">Required for ubiquinone (coenzyme Q) biosynthesis. Binds hydrophobic ubiquinone biosynthetic intermediates via its SCP2 domain and is essential for the stability of the Ubi complex. May constitute a docking platform where Ubi enzymes assemble and access their SCP2-bound polyprenyl substrates.</text>
</comment>
<gene>
    <name evidence="1" type="primary">ubiJ</name>
    <name evidence="3" type="ordered locus">Hhal_1206</name>
</gene>
<dbReference type="OrthoDB" id="9796077at2"/>
<reference evidence="3 4" key="2">
    <citation type="journal article" date="2013" name="Stand. Genomic Sci.">
        <title>Complete genome sequence of Halorhodospira halophila SL1.</title>
        <authorList>
            <person name="Challacombe J.F."/>
            <person name="Majid S."/>
            <person name="Deole R."/>
            <person name="Brettin T.S."/>
            <person name="Bruce D."/>
            <person name="Delano S.F."/>
            <person name="Detter J.C."/>
            <person name="Gleasner C.D."/>
            <person name="Han C.S."/>
            <person name="Misra M."/>
            <person name="Reitenga K.G."/>
            <person name="Mikhailova N."/>
            <person name="Woyke T."/>
            <person name="Pitluck S."/>
            <person name="Nolan M."/>
            <person name="Land M.L."/>
            <person name="Saunders E."/>
            <person name="Tapia R."/>
            <person name="Lapidus A."/>
            <person name="Ivanova N."/>
            <person name="Hoff W.D."/>
        </authorList>
    </citation>
    <scope>NUCLEOTIDE SEQUENCE [LARGE SCALE GENOMIC DNA]</scope>
    <source>
        <strain evidence="4">DSM 244 / SL1</strain>
    </source>
</reference>
<dbReference type="HOGENOM" id="CLU_100130_1_0_6"/>
<dbReference type="UniPathway" id="UPA00232"/>
<dbReference type="AlphaFoldDB" id="A1WWB9"/>
<dbReference type="GO" id="GO:0005737">
    <property type="term" value="C:cytoplasm"/>
    <property type="evidence" value="ECO:0007669"/>
    <property type="project" value="UniProtKB-SubCell"/>
</dbReference>
<feature type="domain" description="SCP2" evidence="2">
    <location>
        <begin position="6"/>
        <end position="101"/>
    </location>
</feature>
<dbReference type="Pfam" id="PF02036">
    <property type="entry name" value="SCP2"/>
    <property type="match status" value="1"/>
</dbReference>
<name>A1WWB9_HALHL</name>
<evidence type="ECO:0000313" key="4">
    <source>
        <dbReference type="Proteomes" id="UP000000647"/>
    </source>
</evidence>
<keyword evidence="4" id="KW-1185">Reference proteome</keyword>
<dbReference type="STRING" id="349124.Hhal_1206"/>
<comment type="subcellular location">
    <subcellularLocation>
        <location evidence="1">Cytoplasm</location>
    </subcellularLocation>
</comment>
<dbReference type="eggNOG" id="COG3165">
    <property type="taxonomic scope" value="Bacteria"/>
</dbReference>
<dbReference type="EMBL" id="CP000544">
    <property type="protein sequence ID" value="ABM61981.1"/>
    <property type="molecule type" value="Genomic_DNA"/>
</dbReference>
<protein>
    <recommendedName>
        <fullName evidence="1">Ubiquinone biosynthesis accessory factor UbiJ</fullName>
    </recommendedName>
</protein>
<comment type="pathway">
    <text evidence="1">Cofactor biosynthesis; ubiquinone biosynthesis.</text>
</comment>
<evidence type="ECO:0000259" key="2">
    <source>
        <dbReference type="Pfam" id="PF02036"/>
    </source>
</evidence>
<comment type="similarity">
    <text evidence="1">Belongs to the UbiJ family.</text>
</comment>
<dbReference type="InterPro" id="IPR038989">
    <property type="entry name" value="UbiJ"/>
</dbReference>
<proteinExistence type="inferred from homology"/>
<keyword evidence="1" id="KW-0963">Cytoplasm</keyword>
<evidence type="ECO:0000313" key="3">
    <source>
        <dbReference type="EMBL" id="ABM61981.1"/>
    </source>
</evidence>
<evidence type="ECO:0000256" key="1">
    <source>
        <dbReference type="HAMAP-Rule" id="MF_02215"/>
    </source>
</evidence>
<dbReference type="HAMAP" id="MF_02215">
    <property type="entry name" value="UbiJ"/>
    <property type="match status" value="1"/>
</dbReference>
<reference evidence="4" key="1">
    <citation type="submission" date="2006-12" db="EMBL/GenBank/DDBJ databases">
        <title>Complete sequence of Halorhodospira halophila SL1.</title>
        <authorList>
            <consortium name="US DOE Joint Genome Institute"/>
            <person name="Copeland A."/>
            <person name="Lucas S."/>
            <person name="Lapidus A."/>
            <person name="Barry K."/>
            <person name="Detter J.C."/>
            <person name="Glavina del Rio T."/>
            <person name="Hammon N."/>
            <person name="Israni S."/>
            <person name="Dalin E."/>
            <person name="Tice H."/>
            <person name="Pitluck S."/>
            <person name="Saunders E."/>
            <person name="Brettin T."/>
            <person name="Bruce D."/>
            <person name="Han C."/>
            <person name="Tapia R."/>
            <person name="Schmutz J."/>
            <person name="Larimer F."/>
            <person name="Land M."/>
            <person name="Hauser L."/>
            <person name="Kyrpides N."/>
            <person name="Mikhailova N."/>
            <person name="Hoff W."/>
            <person name="Richardson P."/>
        </authorList>
    </citation>
    <scope>NUCLEOTIDE SEQUENCE [LARGE SCALE GENOMIC DNA]</scope>
    <source>
        <strain evidence="4">DSM 244 / SL1</strain>
    </source>
</reference>
<dbReference type="GO" id="GO:0006744">
    <property type="term" value="P:ubiquinone biosynthetic process"/>
    <property type="evidence" value="ECO:0007669"/>
    <property type="project" value="UniProtKB-UniRule"/>
</dbReference>
<sequence>MLDALINRWIQLDPDAAELLAPLLGRRVRLSVEGFPQIVVRFSEAGVSLCGSGADADAEIDAEVSASREALGALLTQGGDAVGRLRIRGEVAVVEHLRNLVSCLRPDWQEPLARLLGDPLAQWSADTLRSTGRWLSDSARQGASDLGEWLTEESGLVPEPQRARAFLEEVDHLRADADRLAVRIQRLERGRG</sequence>
<organism evidence="3 4">
    <name type="scientific">Halorhodospira halophila (strain DSM 244 / SL1)</name>
    <name type="common">Ectothiorhodospira halophila (strain DSM 244 / SL1)</name>
    <dbReference type="NCBI Taxonomy" id="349124"/>
    <lineage>
        <taxon>Bacteria</taxon>
        <taxon>Pseudomonadati</taxon>
        <taxon>Pseudomonadota</taxon>
        <taxon>Gammaproteobacteria</taxon>
        <taxon>Chromatiales</taxon>
        <taxon>Ectothiorhodospiraceae</taxon>
        <taxon>Halorhodospira</taxon>
    </lineage>
</organism>
<dbReference type="InterPro" id="IPR003033">
    <property type="entry name" value="SCP2_sterol-bd_dom"/>
</dbReference>
<dbReference type="PANTHER" id="PTHR38693">
    <property type="entry name" value="UBIQUINONE BIOSYNTHESIS PROTEIN UBIJ"/>
    <property type="match status" value="1"/>
</dbReference>
<dbReference type="RefSeq" id="WP_011814004.1">
    <property type="nucleotide sequence ID" value="NC_008789.1"/>
</dbReference>
<accession>A1WWB9</accession>
<keyword evidence="1" id="KW-0831">Ubiquinone biosynthesis</keyword>
<dbReference type="PANTHER" id="PTHR38693:SF1">
    <property type="entry name" value="UBIQUINONE BIOSYNTHESIS ACCESSORY FACTOR UBIJ"/>
    <property type="match status" value="1"/>
</dbReference>
<dbReference type="KEGG" id="hha:Hhal_1206"/>